<evidence type="ECO:0000313" key="4">
    <source>
        <dbReference type="Proteomes" id="UP001224325"/>
    </source>
</evidence>
<keyword evidence="2" id="KW-0812">Transmembrane</keyword>
<evidence type="ECO:0000256" key="1">
    <source>
        <dbReference type="SAM" id="MobiDB-lite"/>
    </source>
</evidence>
<reference evidence="3" key="1">
    <citation type="submission" date="2024-04" db="EMBL/GenBank/DDBJ databases">
        <title>Mariniflexile litorale, isolated from the shallow sediments of the Sea of Japan.</title>
        <authorList>
            <person name="Romanenko L."/>
            <person name="Isaeva M."/>
        </authorList>
    </citation>
    <scope>NUCLEOTIDE SEQUENCE [LARGE SCALE GENOMIC DNA]</scope>
    <source>
        <strain evidence="3">KMM 9835</strain>
    </source>
</reference>
<feature type="transmembrane region" description="Helical" evidence="2">
    <location>
        <begin position="191"/>
        <end position="212"/>
    </location>
</feature>
<name>A0AAU7EAN0_9FLAO</name>
<evidence type="ECO:0000256" key="2">
    <source>
        <dbReference type="SAM" id="Phobius"/>
    </source>
</evidence>
<feature type="transmembrane region" description="Helical" evidence="2">
    <location>
        <begin position="95"/>
        <end position="115"/>
    </location>
</feature>
<dbReference type="AlphaFoldDB" id="A0AAU7EAN0"/>
<feature type="compositionally biased region" description="Polar residues" evidence="1">
    <location>
        <begin position="1"/>
        <end position="10"/>
    </location>
</feature>
<keyword evidence="4" id="KW-1185">Reference proteome</keyword>
<feature type="transmembrane region" description="Helical" evidence="2">
    <location>
        <begin position="270"/>
        <end position="288"/>
    </location>
</feature>
<keyword evidence="2" id="KW-1133">Transmembrane helix</keyword>
<feature type="transmembrane region" description="Helical" evidence="2">
    <location>
        <begin position="224"/>
        <end position="249"/>
    </location>
</feature>
<accession>A0AAU7EAN0</accession>
<proteinExistence type="predicted"/>
<sequence length="498" mass="56005">MEENKSNFSQEENKFNNDKAVDESKKAVKQGVIGLLTSVKRFFKDLLDFREDTDRDATIQAIKNDIPFKGATAWILVCSIFVASVGLNANSTAVVIGAMLISPLMGPILGIGLSVSINDVDTLKKSLINFGVMILLSVLTAFLFFWLFPLSEESSELLARTQPDIRDVLIAFFGGLALIIARTKKGTIASVIFGVAIATALMPPLCTVGYGLSVAVDDDFGKGMRFALGALYLFTINTIFIALATFLVVKVLNFPMLKYANSAKRRLTGRIATFLAIIVMIPAMWTFVKVLSESRFERDARNYINKELSALPHASYIITNSSYKYSDDDEVLSSIELNTFGLDEIPESTIALLKDRLKNYDALKNTNLIFNQNKSKNLDNLKYMEQIRYRDSIDMLSQSEKIVFLEGKLKGLAKLEAQQIPFDELTKEVKINYEDVSRLEYATVITSNFSKIDTLSVFTIKWNNKSIKEADILKQQNKLERWLKQRFDLDSLIIKREK</sequence>
<dbReference type="Proteomes" id="UP001224325">
    <property type="component" value="Chromosome"/>
</dbReference>
<feature type="compositionally biased region" description="Basic and acidic residues" evidence="1">
    <location>
        <begin position="11"/>
        <end position="20"/>
    </location>
</feature>
<feature type="transmembrane region" description="Helical" evidence="2">
    <location>
        <begin position="168"/>
        <end position="184"/>
    </location>
</feature>
<dbReference type="Pfam" id="PF04087">
    <property type="entry name" value="DUF389"/>
    <property type="match status" value="1"/>
</dbReference>
<feature type="transmembrane region" description="Helical" evidence="2">
    <location>
        <begin position="71"/>
        <end position="89"/>
    </location>
</feature>
<keyword evidence="2" id="KW-0472">Membrane</keyword>
<dbReference type="RefSeq" id="WP_308993863.1">
    <property type="nucleotide sequence ID" value="NZ_CP155618.1"/>
</dbReference>
<organism evidence="3 4">
    <name type="scientific">Mariniflexile litorale</name>
    <dbReference type="NCBI Taxonomy" id="3045158"/>
    <lineage>
        <taxon>Bacteria</taxon>
        <taxon>Pseudomonadati</taxon>
        <taxon>Bacteroidota</taxon>
        <taxon>Flavobacteriia</taxon>
        <taxon>Flavobacteriales</taxon>
        <taxon>Flavobacteriaceae</taxon>
        <taxon>Mariniflexile</taxon>
    </lineage>
</organism>
<dbReference type="PANTHER" id="PTHR20992">
    <property type="entry name" value="AT15442P-RELATED"/>
    <property type="match status" value="1"/>
</dbReference>
<protein>
    <submittedName>
        <fullName evidence="3">DUF389 domain-containing protein</fullName>
    </submittedName>
</protein>
<gene>
    <name evidence="3" type="ORF">QLS71_010020</name>
</gene>
<feature type="transmembrane region" description="Helical" evidence="2">
    <location>
        <begin position="127"/>
        <end position="148"/>
    </location>
</feature>
<feature type="region of interest" description="Disordered" evidence="1">
    <location>
        <begin position="1"/>
        <end position="20"/>
    </location>
</feature>
<dbReference type="KEGG" id="mlil:QLS71_010020"/>
<dbReference type="EMBL" id="CP155618">
    <property type="protein sequence ID" value="XBL12675.1"/>
    <property type="molecule type" value="Genomic_DNA"/>
</dbReference>
<dbReference type="PANTHER" id="PTHR20992:SF9">
    <property type="entry name" value="AT15442P-RELATED"/>
    <property type="match status" value="1"/>
</dbReference>
<dbReference type="InterPro" id="IPR005240">
    <property type="entry name" value="DUF389"/>
</dbReference>
<evidence type="ECO:0000313" key="3">
    <source>
        <dbReference type="EMBL" id="XBL12675.1"/>
    </source>
</evidence>